<dbReference type="Gene3D" id="1.25.40.10">
    <property type="entry name" value="Tetratricopeptide repeat domain"/>
    <property type="match status" value="1"/>
</dbReference>
<dbReference type="OrthoDB" id="193829at2"/>
<keyword evidence="4" id="KW-1185">Reference proteome</keyword>
<evidence type="ECO:0000313" key="3">
    <source>
        <dbReference type="EMBL" id="SNX74000.1"/>
    </source>
</evidence>
<evidence type="ECO:0000313" key="4">
    <source>
        <dbReference type="Proteomes" id="UP000219546"/>
    </source>
</evidence>
<dbReference type="InterPro" id="IPR011990">
    <property type="entry name" value="TPR-like_helical_dom_sf"/>
</dbReference>
<organism evidence="3 4">
    <name type="scientific">Bacillus oleivorans</name>
    <dbReference type="NCBI Taxonomy" id="1448271"/>
    <lineage>
        <taxon>Bacteria</taxon>
        <taxon>Bacillati</taxon>
        <taxon>Bacillota</taxon>
        <taxon>Bacilli</taxon>
        <taxon>Bacillales</taxon>
        <taxon>Bacillaceae</taxon>
        <taxon>Bacillus</taxon>
    </lineage>
</organism>
<dbReference type="InterPro" id="IPR041656">
    <property type="entry name" value="TPR_5"/>
</dbReference>
<reference evidence="3 4" key="1">
    <citation type="submission" date="2017-08" db="EMBL/GenBank/DDBJ databases">
        <authorList>
            <person name="de Groot N.N."/>
        </authorList>
    </citation>
    <scope>NUCLEOTIDE SEQUENCE [LARGE SCALE GENOMIC DNA]</scope>
    <source>
        <strain evidence="3 4">JC228</strain>
    </source>
</reference>
<dbReference type="SUPFAM" id="SSF48452">
    <property type="entry name" value="TPR-like"/>
    <property type="match status" value="1"/>
</dbReference>
<dbReference type="InterPro" id="IPR019734">
    <property type="entry name" value="TPR_rpt"/>
</dbReference>
<evidence type="ECO:0000259" key="2">
    <source>
        <dbReference type="Pfam" id="PF12688"/>
    </source>
</evidence>
<dbReference type="EMBL" id="OAOP01000008">
    <property type="protein sequence ID" value="SNX74000.1"/>
    <property type="molecule type" value="Genomic_DNA"/>
</dbReference>
<gene>
    <name evidence="3" type="ORF">SAMN05877753_10888</name>
</gene>
<feature type="repeat" description="TPR" evidence="1">
    <location>
        <begin position="71"/>
        <end position="104"/>
    </location>
</feature>
<dbReference type="Pfam" id="PF12688">
    <property type="entry name" value="TPR_5"/>
    <property type="match status" value="1"/>
</dbReference>
<proteinExistence type="predicted"/>
<protein>
    <submittedName>
        <fullName evidence="3">Tetratricopeptide repeat protein</fullName>
    </submittedName>
</protein>
<dbReference type="AlphaFoldDB" id="A0A285D2F8"/>
<dbReference type="RefSeq" id="WP_097159726.1">
    <property type="nucleotide sequence ID" value="NZ_JBEPMQ010000008.1"/>
</dbReference>
<name>A0A285D2F8_9BACI</name>
<keyword evidence="1" id="KW-0802">TPR repeat</keyword>
<feature type="domain" description="Tetratrico peptide repeat group 5" evidence="2">
    <location>
        <begin position="34"/>
        <end position="155"/>
    </location>
</feature>
<evidence type="ECO:0000256" key="1">
    <source>
        <dbReference type="PROSITE-ProRule" id="PRU00339"/>
    </source>
</evidence>
<dbReference type="Proteomes" id="UP000219546">
    <property type="component" value="Unassembled WGS sequence"/>
</dbReference>
<accession>A0A285D2F8</accession>
<sequence>MEPLQQAILLRVNGHYQEARQLLLSLYEQDKDDPHISYQCAWVHDLLGMEKEAIPFYEHAINQGLSGQERRGALLGLGSTYRTIGEYHQSKKIFKQGMQEFPNANEFPVFLAMTLHNLGDNEKALKILLNKIVELTDDEGIQRYKKAIQFYADKLNEVWD</sequence>
<dbReference type="PROSITE" id="PS50005">
    <property type="entry name" value="TPR"/>
    <property type="match status" value="1"/>
</dbReference>